<dbReference type="AlphaFoldDB" id="A0A380NGK1"/>
<dbReference type="Pfam" id="PF03816">
    <property type="entry name" value="LytR_cpsA_psr"/>
    <property type="match status" value="1"/>
</dbReference>
<evidence type="ECO:0000256" key="2">
    <source>
        <dbReference type="SAM" id="MobiDB-lite"/>
    </source>
</evidence>
<evidence type="ECO:0000259" key="4">
    <source>
        <dbReference type="Pfam" id="PF03816"/>
    </source>
</evidence>
<comment type="similarity">
    <text evidence="1">Belongs to the LytR/CpsA/Psr (LCP) family.</text>
</comment>
<dbReference type="InterPro" id="IPR050922">
    <property type="entry name" value="LytR/CpsA/Psr_CW_biosynth"/>
</dbReference>
<dbReference type="OrthoDB" id="9782542at2"/>
<feature type="region of interest" description="Disordered" evidence="2">
    <location>
        <begin position="335"/>
        <end position="356"/>
    </location>
</feature>
<feature type="compositionally biased region" description="Polar residues" evidence="2">
    <location>
        <begin position="340"/>
        <end position="356"/>
    </location>
</feature>
<name>A0A380NGK1_9FIRM</name>
<keyword evidence="3" id="KW-0812">Transmembrane</keyword>
<protein>
    <submittedName>
        <fullName evidence="5">Membrane-bound protein lytR</fullName>
    </submittedName>
</protein>
<dbReference type="InterPro" id="IPR004474">
    <property type="entry name" value="LytR_CpsA_psr"/>
</dbReference>
<accession>A0A380NGK1</accession>
<proteinExistence type="inferred from homology"/>
<dbReference type="Gene3D" id="3.40.630.190">
    <property type="entry name" value="LCP protein"/>
    <property type="match status" value="1"/>
</dbReference>
<feature type="transmembrane region" description="Helical" evidence="3">
    <location>
        <begin position="21"/>
        <end position="43"/>
    </location>
</feature>
<dbReference type="Proteomes" id="UP000255367">
    <property type="component" value="Unassembled WGS sequence"/>
</dbReference>
<evidence type="ECO:0000256" key="1">
    <source>
        <dbReference type="ARBA" id="ARBA00006068"/>
    </source>
</evidence>
<dbReference type="RefSeq" id="WP_115309590.1">
    <property type="nucleotide sequence ID" value="NZ_UHIO01000001.1"/>
</dbReference>
<keyword evidence="3" id="KW-0472">Membrane</keyword>
<evidence type="ECO:0000313" key="5">
    <source>
        <dbReference type="EMBL" id="SUP40582.1"/>
    </source>
</evidence>
<gene>
    <name evidence="5" type="primary">lytR</name>
    <name evidence="5" type="ORF">NCTC12020_00330</name>
</gene>
<dbReference type="EMBL" id="UHIO01000001">
    <property type="protein sequence ID" value="SUP40582.1"/>
    <property type="molecule type" value="Genomic_DNA"/>
</dbReference>
<dbReference type="NCBIfam" id="TIGR00350">
    <property type="entry name" value="lytR_cpsA_psr"/>
    <property type="match status" value="1"/>
</dbReference>
<sequence length="356" mass="39580">MEQEEQRRPKRRVRKKNSVRWGRVLIALLIVILVLGGLGFGLMKGYEAAKGYFTGNADTVVATPNTEATSSSNVPKGPTVPLEQKSLDKPMYILVVGKDNSNPAQGDALFLMAVNEQQKNVDIIGIPSNTKIDSRDKKSVSMINTMYSSGNIELTKAVVEDLFHIPIPYYIVVDEAAFKKTLDVVGSQDMYVEKEMVHIDSNTGNADVNLARGYQTLDADKALQYVRYVDNDNNAFSRTQRQERLLKQVLSTQEDTFTILRMWHIWRLWSHFDTNIATSDAVKLVMNLGSLSSTQIQYYILPGTKETINSEIYWNYDPVEAQQLLGITLGNAPIEGGNDGSTNESTGSNASKGKEG</sequence>
<dbReference type="PANTHER" id="PTHR33392">
    <property type="entry name" value="POLYISOPRENYL-TEICHOIC ACID--PEPTIDOGLYCAN TEICHOIC ACID TRANSFERASE TAGU"/>
    <property type="match status" value="1"/>
</dbReference>
<dbReference type="PANTHER" id="PTHR33392:SF6">
    <property type="entry name" value="POLYISOPRENYL-TEICHOIC ACID--PEPTIDOGLYCAN TEICHOIC ACID TRANSFERASE TAGU"/>
    <property type="match status" value="1"/>
</dbReference>
<evidence type="ECO:0000256" key="3">
    <source>
        <dbReference type="SAM" id="Phobius"/>
    </source>
</evidence>
<feature type="domain" description="Cell envelope-related transcriptional attenuator" evidence="4">
    <location>
        <begin position="107"/>
        <end position="252"/>
    </location>
</feature>
<organism evidence="5 6">
    <name type="scientific">Veillonella criceti</name>
    <dbReference type="NCBI Taxonomy" id="103891"/>
    <lineage>
        <taxon>Bacteria</taxon>
        <taxon>Bacillati</taxon>
        <taxon>Bacillota</taxon>
        <taxon>Negativicutes</taxon>
        <taxon>Veillonellales</taxon>
        <taxon>Veillonellaceae</taxon>
        <taxon>Veillonella</taxon>
    </lineage>
</organism>
<keyword evidence="3" id="KW-1133">Transmembrane helix</keyword>
<keyword evidence="6" id="KW-1185">Reference proteome</keyword>
<reference evidence="5 6" key="1">
    <citation type="submission" date="2018-06" db="EMBL/GenBank/DDBJ databases">
        <authorList>
            <consortium name="Pathogen Informatics"/>
            <person name="Doyle S."/>
        </authorList>
    </citation>
    <scope>NUCLEOTIDE SEQUENCE [LARGE SCALE GENOMIC DNA]</scope>
    <source>
        <strain evidence="5 6">NCTC12020</strain>
    </source>
</reference>
<evidence type="ECO:0000313" key="6">
    <source>
        <dbReference type="Proteomes" id="UP000255367"/>
    </source>
</evidence>